<dbReference type="Proteomes" id="UP000620156">
    <property type="component" value="Unassembled WGS sequence"/>
</dbReference>
<dbReference type="EMBL" id="BMQK01000027">
    <property type="protein sequence ID" value="GGQ87943.1"/>
    <property type="molecule type" value="Genomic_DNA"/>
</dbReference>
<organism evidence="1 2">
    <name type="scientific">Streptomyces ruber</name>
    <dbReference type="NCBI Taxonomy" id="83378"/>
    <lineage>
        <taxon>Bacteria</taxon>
        <taxon>Bacillati</taxon>
        <taxon>Actinomycetota</taxon>
        <taxon>Actinomycetes</taxon>
        <taxon>Kitasatosporales</taxon>
        <taxon>Streptomycetaceae</taxon>
        <taxon>Streptomyces</taxon>
    </lineage>
</organism>
<reference evidence="1" key="2">
    <citation type="submission" date="2020-09" db="EMBL/GenBank/DDBJ databases">
        <authorList>
            <person name="Sun Q."/>
            <person name="Ohkuma M."/>
        </authorList>
    </citation>
    <scope>NUCLEOTIDE SEQUENCE</scope>
    <source>
        <strain evidence="1">JCM 3131</strain>
    </source>
</reference>
<dbReference type="AlphaFoldDB" id="A0A918BR62"/>
<protein>
    <submittedName>
        <fullName evidence="1">Uncharacterized protein</fullName>
    </submittedName>
</protein>
<sequence>MFEQLVAPLRLPSQSAVADDLMVLRDGAMVAGHLGEAGAAAASFLRGCRAVIRQPLD</sequence>
<name>A0A918BR62_9ACTN</name>
<dbReference type="RefSeq" id="WP_189220613.1">
    <property type="nucleotide sequence ID" value="NZ_BMQK01000027.1"/>
</dbReference>
<gene>
    <name evidence="1" type="ORF">GCM10010145_66670</name>
</gene>
<evidence type="ECO:0000313" key="1">
    <source>
        <dbReference type="EMBL" id="GGQ87943.1"/>
    </source>
</evidence>
<reference evidence="1" key="1">
    <citation type="journal article" date="2014" name="Int. J. Syst. Evol. Microbiol.">
        <title>Complete genome sequence of Corynebacterium casei LMG S-19264T (=DSM 44701T), isolated from a smear-ripened cheese.</title>
        <authorList>
            <consortium name="US DOE Joint Genome Institute (JGI-PGF)"/>
            <person name="Walter F."/>
            <person name="Albersmeier A."/>
            <person name="Kalinowski J."/>
            <person name="Ruckert C."/>
        </authorList>
    </citation>
    <scope>NUCLEOTIDE SEQUENCE</scope>
    <source>
        <strain evidence="1">JCM 3131</strain>
    </source>
</reference>
<evidence type="ECO:0000313" key="2">
    <source>
        <dbReference type="Proteomes" id="UP000620156"/>
    </source>
</evidence>
<proteinExistence type="predicted"/>
<accession>A0A918BR62</accession>
<comment type="caution">
    <text evidence="1">The sequence shown here is derived from an EMBL/GenBank/DDBJ whole genome shotgun (WGS) entry which is preliminary data.</text>
</comment>
<keyword evidence="2" id="KW-1185">Reference proteome</keyword>